<evidence type="ECO:0000256" key="4">
    <source>
        <dbReference type="ARBA" id="ARBA00023085"/>
    </source>
</evidence>
<dbReference type="Pfam" id="PF01095">
    <property type="entry name" value="Pectinesterase"/>
    <property type="match status" value="1"/>
</dbReference>
<feature type="chain" id="PRO_5046282030" evidence="5">
    <location>
        <begin position="22"/>
        <end position="1203"/>
    </location>
</feature>
<keyword evidence="8" id="KW-1185">Reference proteome</keyword>
<proteinExistence type="inferred from homology"/>
<keyword evidence="2 5" id="KW-0732">Signal</keyword>
<dbReference type="InterPro" id="IPR026444">
    <property type="entry name" value="Secre_tail"/>
</dbReference>
<keyword evidence="3" id="KW-0378">Hydrolase</keyword>
<dbReference type="NCBIfam" id="TIGR04183">
    <property type="entry name" value="Por_Secre_tail"/>
    <property type="match status" value="1"/>
</dbReference>
<evidence type="ECO:0000256" key="2">
    <source>
        <dbReference type="ARBA" id="ARBA00022729"/>
    </source>
</evidence>
<evidence type="ECO:0000259" key="6">
    <source>
        <dbReference type="Pfam" id="PF01095"/>
    </source>
</evidence>
<dbReference type="InterPro" id="IPR012334">
    <property type="entry name" value="Pectin_lyas_fold"/>
</dbReference>
<dbReference type="InterPro" id="IPR011050">
    <property type="entry name" value="Pectin_lyase_fold/virulence"/>
</dbReference>
<dbReference type="Gene3D" id="2.160.20.10">
    <property type="entry name" value="Single-stranded right-handed beta-helix, Pectin lyase-like"/>
    <property type="match status" value="1"/>
</dbReference>
<evidence type="ECO:0000256" key="1">
    <source>
        <dbReference type="ARBA" id="ARBA00008891"/>
    </source>
</evidence>
<evidence type="ECO:0000256" key="3">
    <source>
        <dbReference type="ARBA" id="ARBA00022801"/>
    </source>
</evidence>
<feature type="signal peptide" evidence="5">
    <location>
        <begin position="1"/>
        <end position="21"/>
    </location>
</feature>
<dbReference type="RefSeq" id="WP_379943014.1">
    <property type="nucleotide sequence ID" value="NZ_JBHTIB010000012.1"/>
</dbReference>
<dbReference type="InterPro" id="IPR000070">
    <property type="entry name" value="Pectinesterase_cat"/>
</dbReference>
<reference evidence="8" key="1">
    <citation type="journal article" date="2019" name="Int. J. Syst. Evol. Microbiol.">
        <title>The Global Catalogue of Microorganisms (GCM) 10K type strain sequencing project: providing services to taxonomists for standard genome sequencing and annotation.</title>
        <authorList>
            <consortium name="The Broad Institute Genomics Platform"/>
            <consortium name="The Broad Institute Genome Sequencing Center for Infectious Disease"/>
            <person name="Wu L."/>
            <person name="Ma J."/>
        </authorList>
    </citation>
    <scope>NUCLEOTIDE SEQUENCE [LARGE SCALE GENOMIC DNA]</scope>
    <source>
        <strain evidence="8">CCUG 60529</strain>
    </source>
</reference>
<dbReference type="PANTHER" id="PTHR31321">
    <property type="entry name" value="ACYL-COA THIOESTER HYDROLASE YBHC-RELATED"/>
    <property type="match status" value="1"/>
</dbReference>
<dbReference type="EMBL" id="JBHTIB010000012">
    <property type="protein sequence ID" value="MFD0836744.1"/>
    <property type="molecule type" value="Genomic_DNA"/>
</dbReference>
<evidence type="ECO:0000313" key="8">
    <source>
        <dbReference type="Proteomes" id="UP001597011"/>
    </source>
</evidence>
<comment type="similarity">
    <text evidence="1">Belongs to the pectinesterase family.</text>
</comment>
<dbReference type="SUPFAM" id="SSF51126">
    <property type="entry name" value="Pectin lyase-like"/>
    <property type="match status" value="1"/>
</dbReference>
<evidence type="ECO:0000313" key="7">
    <source>
        <dbReference type="EMBL" id="MFD0836744.1"/>
    </source>
</evidence>
<protein>
    <submittedName>
        <fullName evidence="7">Pectinesterase family protein</fullName>
    </submittedName>
</protein>
<keyword evidence="4" id="KW-0063">Aspartyl esterase</keyword>
<evidence type="ECO:0000256" key="5">
    <source>
        <dbReference type="SAM" id="SignalP"/>
    </source>
</evidence>
<organism evidence="7 8">
    <name type="scientific">Mariniflexile aquimaris</name>
    <dbReference type="NCBI Taxonomy" id="881009"/>
    <lineage>
        <taxon>Bacteria</taxon>
        <taxon>Pseudomonadati</taxon>
        <taxon>Bacteroidota</taxon>
        <taxon>Flavobacteriia</taxon>
        <taxon>Flavobacteriales</taxon>
        <taxon>Flavobacteriaceae</taxon>
        <taxon>Mariniflexile</taxon>
    </lineage>
</organism>
<feature type="domain" description="Pectinesterase catalytic" evidence="6">
    <location>
        <begin position="894"/>
        <end position="1110"/>
    </location>
</feature>
<dbReference type="Proteomes" id="UP001597011">
    <property type="component" value="Unassembled WGS sequence"/>
</dbReference>
<accession>A0ABW3BW31</accession>
<dbReference type="PANTHER" id="PTHR31321:SF57">
    <property type="entry name" value="PECTINESTERASE 53-RELATED"/>
    <property type="match status" value="1"/>
</dbReference>
<name>A0ABW3BW31_9FLAO</name>
<sequence length="1203" mass="129504">MKKLTVIILIPLMLFVFTALGQTTISYNLKDQSTFTNTGVQWDPVTSTTSPDGKMRTQASTTQWHSSGYGIVFKSGNSLEIDVPEGQNTIRFYGSVYSAGTMTGGTTIGGSELGEKDVDLDNHSGMADKTGYYEFSYTGGAITLYFTFSGSNAYTPAIDVTNLVVAIAKTDVWDFGAQQLDNVLYNNMLTETKINAWYGTTTPGTTGVVLPSFTEGILGFVSGSNDRLRTTNTNLTRYDTNIASSATYTGRVYVNSNGATSRFLTLNLNEDDEVTIATRTDAGGSLNFQYFPNPAAQTEVVSVPAAETILKFVAKSAGEYRVFDTAGKPSYFRVYRKAANYKTISGTIDESLAPSIPNGYTLNFTNQAGKTFSTVVSSGTYSINLPAEYSYDLSLGGANGYVISNGLSLNVTDSSTTHDVTVIQVDLYTVSGNITGLSDLTNLVLHFTPDPAENKVYIPIISIDKSAFTYSVNLEAGVEYTITADNVNDFEILTNTLTIGTANQTANIDFTLKPIYNVTINTFGLDATQKSALNLTFANKNEPNYSYNFTDVTAVALRNGVYTLAYSGLDTYPIELALTSNLTISGANTTKDLSFIPIREWVFKDRNISNATAYKGLAFTGSVNVRGSSGDLLASSGATISIPVKVGDKVQITDYYQSNYSIEGGAPIQNTSNSTSTKITTEYIYTGTTDGTVTITTAGTSYFVSIKVLEVVTFTPVITVGTDKDYQTINSALNAIALMNRPNNERVTVLIDPGNYEEMLVISSPNVTLKNAASSPSIAILNAGVNIDANAVRITSYYGQKYNFFSQGTDNKWHADVLAVNKDNGYTTYVNQEGSGNGSSYWNATVVVAANGFTAEDIILENSFNQYISLKESQDVVQPKASDPVRPTNYGNTSVQNRAAGYVTQAAAIGIANNTDKVILNNCRVIGRQDSFYGGAGSRVVVYKGAMMGAVDYIFGGMTAVFYKTDFVLNTSDSSSDAAYITAAQQTSGRGFLMYECHIKSPIPGIETASVNGSKPGYFGRPWAPTSSEVVFYNTTVDESTYPGSEGLSLISPVGWTSSLGGESNKMYEFGTIENASGVNNSGNRASWSTVLNSPTLTHDGTSITTFNFTKGNDNWDPISQLNSLAVNDVHKSTSKVNIAAYNGKIYISNVKTTAQIDIYNITGALIKSFKTKTDTNFNFEKGLYIVTVNDADGQKAFKLLTH</sequence>
<comment type="caution">
    <text evidence="7">The sequence shown here is derived from an EMBL/GenBank/DDBJ whole genome shotgun (WGS) entry which is preliminary data.</text>
</comment>
<gene>
    <name evidence="7" type="ORF">ACFQ0I_13275</name>
</gene>